<dbReference type="FunFam" id="3.40.50.720:FF:000147">
    <property type="entry name" value="Reticulon-4-interacting protein 1 homolog, mitochondrial"/>
    <property type="match status" value="1"/>
</dbReference>
<organism evidence="7 8">
    <name type="scientific">Cimex lectularius</name>
    <name type="common">Bed bug</name>
    <name type="synonym">Acanthia lectularia</name>
    <dbReference type="NCBI Taxonomy" id="79782"/>
    <lineage>
        <taxon>Eukaryota</taxon>
        <taxon>Metazoa</taxon>
        <taxon>Ecdysozoa</taxon>
        <taxon>Arthropoda</taxon>
        <taxon>Hexapoda</taxon>
        <taxon>Insecta</taxon>
        <taxon>Pterygota</taxon>
        <taxon>Neoptera</taxon>
        <taxon>Paraneoptera</taxon>
        <taxon>Hemiptera</taxon>
        <taxon>Heteroptera</taxon>
        <taxon>Panheteroptera</taxon>
        <taxon>Cimicomorpha</taxon>
        <taxon>Cimicidae</taxon>
        <taxon>Cimex</taxon>
    </lineage>
</organism>
<keyword evidence="3" id="KW-0809">Transit peptide</keyword>
<dbReference type="InterPro" id="IPR050700">
    <property type="entry name" value="YIM1/Zinc_Alcohol_DH_Fams"/>
</dbReference>
<dbReference type="PANTHER" id="PTHR11695:SF294">
    <property type="entry name" value="RETICULON-4-INTERACTING PROTEIN 1, MITOCHONDRIAL"/>
    <property type="match status" value="1"/>
</dbReference>
<dbReference type="InterPro" id="IPR013154">
    <property type="entry name" value="ADH-like_N"/>
</dbReference>
<dbReference type="OMA" id="PVVPGWD"/>
<dbReference type="InterPro" id="IPR037397">
    <property type="entry name" value="RTN4IP1"/>
</dbReference>
<dbReference type="Proteomes" id="UP000494040">
    <property type="component" value="Unassembled WGS sequence"/>
</dbReference>
<dbReference type="AlphaFoldDB" id="A0A8I6S9M7"/>
<dbReference type="PANTHER" id="PTHR11695">
    <property type="entry name" value="ALCOHOL DEHYDROGENASE RELATED"/>
    <property type="match status" value="1"/>
</dbReference>
<dbReference type="CDD" id="cd08248">
    <property type="entry name" value="RTN4I1"/>
    <property type="match status" value="1"/>
</dbReference>
<dbReference type="GO" id="GO:0005739">
    <property type="term" value="C:mitochondrion"/>
    <property type="evidence" value="ECO:0007669"/>
    <property type="project" value="UniProtKB-SubCell"/>
</dbReference>
<accession>A0A8I6S9M7</accession>
<name>A0A8I6S9M7_CIMLE</name>
<reference evidence="7" key="1">
    <citation type="submission" date="2022-01" db="UniProtKB">
        <authorList>
            <consortium name="EnsemblMetazoa"/>
        </authorList>
    </citation>
    <scope>IDENTIFICATION</scope>
</reference>
<comment type="subcellular location">
    <subcellularLocation>
        <location evidence="1">Mitochondrion</location>
    </subcellularLocation>
</comment>
<keyword evidence="4" id="KW-0560">Oxidoreductase</keyword>
<dbReference type="Pfam" id="PF08240">
    <property type="entry name" value="ADH_N"/>
    <property type="match status" value="1"/>
</dbReference>
<sequence length="386" mass="41766">MTMLTRIIPPNRMLSFVNRLSEESHLLADSMLAWQVKGFGKLDKLELGPYRRPILAKPKDVLVQVKATSVNPIDVAMLGGYGVAILDLMRKCDLTSDKYENFPMILGRDFSGEVLTKGTDVRSDINIGDKVYGVVPVHAQGCHSELVIADDGLIAHKPEHLSDEESAGIMYAAMTAWSALKITGDLLITGGDNKRALVIGGSGGVGTIAIQLLKSWGAEVVTTCQPDAIPVVEKLKPNLIVDYTQSSWLKDLQSCGKFDLILDACGNVTPSVFIPLLSQWNNSKFITLRSPLLKNTDSSGIIGGMFQNIGELLTSNVSSGAISKGSTVRWAYFLPVPTAVTEIASLVAKKQISPVVEKVFPFTDLPSAYSRVNEGHLRGKVIISLK</sequence>
<evidence type="ECO:0000259" key="6">
    <source>
        <dbReference type="SMART" id="SM00829"/>
    </source>
</evidence>
<dbReference type="SUPFAM" id="SSF51735">
    <property type="entry name" value="NAD(P)-binding Rossmann-fold domains"/>
    <property type="match status" value="1"/>
</dbReference>
<dbReference type="GO" id="GO:0016491">
    <property type="term" value="F:oxidoreductase activity"/>
    <property type="evidence" value="ECO:0007669"/>
    <property type="project" value="UniProtKB-KW"/>
</dbReference>
<evidence type="ECO:0000256" key="5">
    <source>
        <dbReference type="ARBA" id="ARBA00023128"/>
    </source>
</evidence>
<evidence type="ECO:0000256" key="4">
    <source>
        <dbReference type="ARBA" id="ARBA00023002"/>
    </source>
</evidence>
<evidence type="ECO:0000256" key="1">
    <source>
        <dbReference type="ARBA" id="ARBA00004173"/>
    </source>
</evidence>
<dbReference type="SUPFAM" id="SSF50129">
    <property type="entry name" value="GroES-like"/>
    <property type="match status" value="1"/>
</dbReference>
<dbReference type="KEGG" id="clec:106673038"/>
<proteinExistence type="inferred from homology"/>
<dbReference type="InterPro" id="IPR020843">
    <property type="entry name" value="ER"/>
</dbReference>
<dbReference type="Pfam" id="PF13602">
    <property type="entry name" value="ADH_zinc_N_2"/>
    <property type="match status" value="1"/>
</dbReference>
<dbReference type="Gene3D" id="3.40.50.720">
    <property type="entry name" value="NAD(P)-binding Rossmann-like Domain"/>
    <property type="match status" value="1"/>
</dbReference>
<dbReference type="Gene3D" id="3.90.180.10">
    <property type="entry name" value="Medium-chain alcohol dehydrogenases, catalytic domain"/>
    <property type="match status" value="1"/>
</dbReference>
<dbReference type="OrthoDB" id="48317at2759"/>
<dbReference type="GO" id="GO:0008270">
    <property type="term" value="F:zinc ion binding"/>
    <property type="evidence" value="ECO:0007669"/>
    <property type="project" value="InterPro"/>
</dbReference>
<feature type="domain" description="Enoyl reductase (ER)" evidence="6">
    <location>
        <begin position="40"/>
        <end position="383"/>
    </location>
</feature>
<keyword evidence="8" id="KW-1185">Reference proteome</keyword>
<evidence type="ECO:0000256" key="2">
    <source>
        <dbReference type="ARBA" id="ARBA00010371"/>
    </source>
</evidence>
<evidence type="ECO:0000313" key="8">
    <source>
        <dbReference type="Proteomes" id="UP000494040"/>
    </source>
</evidence>
<protein>
    <recommendedName>
        <fullName evidence="6">Enoyl reductase (ER) domain-containing protein</fullName>
    </recommendedName>
</protein>
<keyword evidence="5" id="KW-0496">Mitochondrion</keyword>
<dbReference type="InterPro" id="IPR011032">
    <property type="entry name" value="GroES-like_sf"/>
</dbReference>
<dbReference type="PROSITE" id="PS01162">
    <property type="entry name" value="QOR_ZETA_CRYSTAL"/>
    <property type="match status" value="1"/>
</dbReference>
<dbReference type="InterPro" id="IPR036291">
    <property type="entry name" value="NAD(P)-bd_dom_sf"/>
</dbReference>
<comment type="similarity">
    <text evidence="2">Belongs to the zinc-containing alcohol dehydrogenase family. Quinone oxidoreductase subfamily.</text>
</comment>
<evidence type="ECO:0000313" key="7">
    <source>
        <dbReference type="EnsemblMetazoa" id="XP_014260438.1"/>
    </source>
</evidence>
<dbReference type="RefSeq" id="XP_014260438.1">
    <property type="nucleotide sequence ID" value="XM_014404952.2"/>
</dbReference>
<dbReference type="SMART" id="SM00829">
    <property type="entry name" value="PKS_ER"/>
    <property type="match status" value="1"/>
</dbReference>
<dbReference type="EnsemblMetazoa" id="XM_014404952.2">
    <property type="protein sequence ID" value="XP_014260438.1"/>
    <property type="gene ID" value="LOC106673038"/>
</dbReference>
<evidence type="ECO:0000256" key="3">
    <source>
        <dbReference type="ARBA" id="ARBA00022946"/>
    </source>
</evidence>
<dbReference type="GeneID" id="106673038"/>
<dbReference type="InterPro" id="IPR002364">
    <property type="entry name" value="Quin_OxRdtase/zeta-crystal_CS"/>
</dbReference>